<dbReference type="EMBL" id="CP018145">
    <property type="protein sequence ID" value="ASJ56429.1"/>
    <property type="molecule type" value="Genomic_DNA"/>
</dbReference>
<keyword evidence="1" id="KW-1133">Transmembrane helix</keyword>
<dbReference type="Proteomes" id="UP000197781">
    <property type="component" value="Chromosome"/>
</dbReference>
<dbReference type="KEGG" id="bfm:BP422_24420"/>
<keyword evidence="1" id="KW-0812">Transmembrane</keyword>
<gene>
    <name evidence="2" type="ORF">BP422_24420</name>
</gene>
<evidence type="ECO:0000256" key="1">
    <source>
        <dbReference type="SAM" id="Phobius"/>
    </source>
</evidence>
<feature type="transmembrane region" description="Helical" evidence="1">
    <location>
        <begin position="5"/>
        <end position="22"/>
    </location>
</feature>
<sequence>MGRWFGYILLTILIGGVCFFVITPEITLILSMFVIIGTLFYIVHILKNELPRVVQDRLERRFHKIDKSIEELQNLYKQQAGD</sequence>
<dbReference type="AlphaFoldDB" id="A0A220MNX0"/>
<reference evidence="2 3" key="1">
    <citation type="submission" date="2016-11" db="EMBL/GenBank/DDBJ databases">
        <authorList>
            <person name="Jaros S."/>
            <person name="Januszkiewicz K."/>
            <person name="Wedrychowicz H."/>
        </authorList>
    </citation>
    <scope>NUCLEOTIDE SEQUENCE [LARGE SCALE GENOMIC DNA]</scope>
    <source>
        <strain evidence="2 3">NF2</strain>
    </source>
</reference>
<evidence type="ECO:0000313" key="2">
    <source>
        <dbReference type="EMBL" id="ASJ56429.1"/>
    </source>
</evidence>
<keyword evidence="1" id="KW-0472">Membrane</keyword>
<feature type="transmembrane region" description="Helical" evidence="1">
    <location>
        <begin position="28"/>
        <end position="46"/>
    </location>
</feature>
<dbReference type="RefSeq" id="WP_088910003.1">
    <property type="nucleotide sequence ID" value="NZ_CP018145.1"/>
</dbReference>
<organism evidence="2 3">
    <name type="scientific">Brevibacillus formosus</name>
    <dbReference type="NCBI Taxonomy" id="54913"/>
    <lineage>
        <taxon>Bacteria</taxon>
        <taxon>Bacillati</taxon>
        <taxon>Bacillota</taxon>
        <taxon>Bacilli</taxon>
        <taxon>Bacillales</taxon>
        <taxon>Paenibacillaceae</taxon>
        <taxon>Brevibacillus</taxon>
    </lineage>
</organism>
<evidence type="ECO:0000313" key="3">
    <source>
        <dbReference type="Proteomes" id="UP000197781"/>
    </source>
</evidence>
<proteinExistence type="predicted"/>
<accession>A0A220MNX0</accession>
<name>A0A220MNX0_9BACL</name>
<protein>
    <submittedName>
        <fullName evidence="2">Uncharacterized protein</fullName>
    </submittedName>
</protein>